<evidence type="ECO:0000313" key="2">
    <source>
        <dbReference type="Proteomes" id="UP000789375"/>
    </source>
</evidence>
<gene>
    <name evidence="1" type="ORF">FMOSSE_LOCUS15301</name>
</gene>
<dbReference type="AlphaFoldDB" id="A0A9N9IA09"/>
<comment type="caution">
    <text evidence="1">The sequence shown here is derived from an EMBL/GenBank/DDBJ whole genome shotgun (WGS) entry which is preliminary data.</text>
</comment>
<dbReference type="Proteomes" id="UP000789375">
    <property type="component" value="Unassembled WGS sequence"/>
</dbReference>
<keyword evidence="2" id="KW-1185">Reference proteome</keyword>
<sequence>DSGKSSKSLPLNSLNTNFMNFISNHCAFLYQTTDFQLSDILYLIANDVNR</sequence>
<proteinExistence type="predicted"/>
<reference evidence="1" key="1">
    <citation type="submission" date="2021-06" db="EMBL/GenBank/DDBJ databases">
        <authorList>
            <person name="Kallberg Y."/>
            <person name="Tangrot J."/>
            <person name="Rosling A."/>
        </authorList>
    </citation>
    <scope>NUCLEOTIDE SEQUENCE</scope>
    <source>
        <strain evidence="1">87-6 pot B 2015</strain>
    </source>
</reference>
<organism evidence="1 2">
    <name type="scientific">Funneliformis mosseae</name>
    <name type="common">Endomycorrhizal fungus</name>
    <name type="synonym">Glomus mosseae</name>
    <dbReference type="NCBI Taxonomy" id="27381"/>
    <lineage>
        <taxon>Eukaryota</taxon>
        <taxon>Fungi</taxon>
        <taxon>Fungi incertae sedis</taxon>
        <taxon>Mucoromycota</taxon>
        <taxon>Glomeromycotina</taxon>
        <taxon>Glomeromycetes</taxon>
        <taxon>Glomerales</taxon>
        <taxon>Glomeraceae</taxon>
        <taxon>Funneliformis</taxon>
    </lineage>
</organism>
<name>A0A9N9IA09_FUNMO</name>
<evidence type="ECO:0000313" key="1">
    <source>
        <dbReference type="EMBL" id="CAG8725389.1"/>
    </source>
</evidence>
<dbReference type="EMBL" id="CAJVPP010014863">
    <property type="protein sequence ID" value="CAG8725389.1"/>
    <property type="molecule type" value="Genomic_DNA"/>
</dbReference>
<accession>A0A9N9IA09</accession>
<feature type="non-terminal residue" evidence="1">
    <location>
        <position position="1"/>
    </location>
</feature>
<protein>
    <submittedName>
        <fullName evidence="1">6263_t:CDS:1</fullName>
    </submittedName>
</protein>